<dbReference type="KEGG" id="vg:17699601"/>
<dbReference type="EMBL" id="AB863625">
    <property type="protein sequence ID" value="BAO04694.1"/>
    <property type="molecule type" value="Genomic_DNA"/>
</dbReference>
<dbReference type="RefSeq" id="YP_008853814.1">
    <property type="nucleotide sequence ID" value="NC_022915.1"/>
</dbReference>
<proteinExistence type="predicted"/>
<keyword evidence="2" id="KW-1185">Reference proteome</keyword>
<evidence type="ECO:0000313" key="2">
    <source>
        <dbReference type="Proteomes" id="UP000017866"/>
    </source>
</evidence>
<reference evidence="1 2" key="1">
    <citation type="submission" date="2013-11" db="EMBL/GenBank/DDBJ databases">
        <title>Dynamic genome rearrangements of T7-like phages that infect Ralstonia solanacearum.</title>
        <authorList>
            <person name="Kotera S."/>
            <person name="Fujiwara A."/>
            <person name="Kawasaki T."/>
            <person name="Fujie M."/>
            <person name="Yamada T."/>
        </authorList>
    </citation>
    <scope>NUCLEOTIDE SEQUENCE [LARGE SCALE GENOMIC DNA]</scope>
</reference>
<name>U6C6H9_9CAUD</name>
<dbReference type="Proteomes" id="UP000017866">
    <property type="component" value="Segment"/>
</dbReference>
<evidence type="ECO:0000313" key="1">
    <source>
        <dbReference type="EMBL" id="BAO04694.1"/>
    </source>
</evidence>
<dbReference type="GeneID" id="17699601"/>
<accession>U6C6H9</accession>
<sequence length="245" mass="27335">MTREEAVSIRFATFDAFAIWFRLWLGREPTAREVWRYLATRTSEAPAPTTQQQAEPSASAEIACSSCGLTMDDSKALAAMKQAGPGADETNPILLWAEIHRLRAEAQGPDGCVTWKDAAIAERKLRVAAQSGQRAGVAPEYVMVQRRMRPTRRPEGEGWTDWEECSEDIARDCERVPVFHGQQHEVRWLFAAQSGQRAGVAEGWQLVPKKPTEQMQIAGRYATHDNAWEQARAIWAAMLAAAPTK</sequence>
<protein>
    <submittedName>
        <fullName evidence="1">Uncharacterized protein</fullName>
    </submittedName>
</protein>
<organism evidence="1 2">
    <name type="scientific">Ralstonia phage RSK1</name>
    <dbReference type="NCBI Taxonomy" id="1417599"/>
    <lineage>
        <taxon>Viruses</taxon>
        <taxon>Duplodnaviria</taxon>
        <taxon>Heunggongvirae</taxon>
        <taxon>Uroviricota</taxon>
        <taxon>Caudoviricetes</taxon>
        <taxon>Firingavirus</taxon>
        <taxon>Firingavirus RSK1</taxon>
    </lineage>
</organism>